<evidence type="ECO:0000256" key="6">
    <source>
        <dbReference type="ARBA" id="ARBA00023229"/>
    </source>
</evidence>
<reference evidence="8" key="1">
    <citation type="submission" date="2020-08" db="EMBL/GenBank/DDBJ databases">
        <title>Genome public.</title>
        <authorList>
            <person name="Liu C."/>
            <person name="Sun Q."/>
        </authorList>
    </citation>
    <scope>NUCLEOTIDE SEQUENCE</scope>
    <source>
        <strain evidence="8">BX21</strain>
    </source>
</reference>
<dbReference type="Pfam" id="PF01128">
    <property type="entry name" value="IspD"/>
    <property type="match status" value="1"/>
</dbReference>
<evidence type="ECO:0000256" key="5">
    <source>
        <dbReference type="ARBA" id="ARBA00022695"/>
    </source>
</evidence>
<dbReference type="HAMAP" id="MF_00108">
    <property type="entry name" value="IspD"/>
    <property type="match status" value="1"/>
</dbReference>
<dbReference type="InterPro" id="IPR029044">
    <property type="entry name" value="Nucleotide-diphossugar_trans"/>
</dbReference>
<dbReference type="InterPro" id="IPR050088">
    <property type="entry name" value="IspD/TarI_cytidylyltransf_bact"/>
</dbReference>
<comment type="pathway">
    <text evidence="2 7">Isoprenoid biosynthesis; isopentenyl diphosphate biosynthesis via DXP pathway; isopentenyl diphosphate from 1-deoxy-D-xylulose 5-phosphate: step 2/6.</text>
</comment>
<comment type="similarity">
    <text evidence="3 7">Belongs to the IspD/TarI cytidylyltransferase family. IspD subfamily.</text>
</comment>
<evidence type="ECO:0000256" key="3">
    <source>
        <dbReference type="ARBA" id="ARBA00009789"/>
    </source>
</evidence>
<dbReference type="PROSITE" id="PS01295">
    <property type="entry name" value="ISPD"/>
    <property type="match status" value="1"/>
</dbReference>
<keyword evidence="9" id="KW-1185">Reference proteome</keyword>
<dbReference type="GO" id="GO:0019288">
    <property type="term" value="P:isopentenyl diphosphate biosynthetic process, methylerythritol 4-phosphate pathway"/>
    <property type="evidence" value="ECO:0007669"/>
    <property type="project" value="UniProtKB-UniRule"/>
</dbReference>
<comment type="function">
    <text evidence="7">Catalyzes the formation of 4-diphosphocytidyl-2-C-methyl-D-erythritol from CTP and 2-C-methyl-D-erythritol 4-phosphate (MEP).</text>
</comment>
<evidence type="ECO:0000256" key="1">
    <source>
        <dbReference type="ARBA" id="ARBA00001282"/>
    </source>
</evidence>
<dbReference type="EC" id="2.7.7.60" evidence="7"/>
<gene>
    <name evidence="7 8" type="primary">ispD</name>
    <name evidence="8" type="ORF">H8707_07280</name>
</gene>
<feature type="site" description="Transition state stabilizer" evidence="7">
    <location>
        <position position="26"/>
    </location>
</feature>
<dbReference type="InterPro" id="IPR001228">
    <property type="entry name" value="IspD"/>
</dbReference>
<protein>
    <recommendedName>
        <fullName evidence="7">2-C-methyl-D-erythritol 4-phosphate cytidylyltransferase</fullName>
        <ecNumber evidence="7">2.7.7.60</ecNumber>
    </recommendedName>
    <alternativeName>
        <fullName evidence="7">4-diphosphocytidyl-2C-methyl-D-erythritol synthase</fullName>
    </alternativeName>
    <alternativeName>
        <fullName evidence="7">MEP cytidylyltransferase</fullName>
        <shortName evidence="7">MCT</shortName>
    </alternativeName>
</protein>
<dbReference type="NCBIfam" id="TIGR00453">
    <property type="entry name" value="ispD"/>
    <property type="match status" value="1"/>
</dbReference>
<dbReference type="AlphaFoldDB" id="A0A926EWX2"/>
<evidence type="ECO:0000313" key="9">
    <source>
        <dbReference type="Proteomes" id="UP000601171"/>
    </source>
</evidence>
<evidence type="ECO:0000256" key="4">
    <source>
        <dbReference type="ARBA" id="ARBA00022679"/>
    </source>
</evidence>
<comment type="caution">
    <text evidence="8">The sequence shown here is derived from an EMBL/GenBank/DDBJ whole genome shotgun (WGS) entry which is preliminary data.</text>
</comment>
<accession>A0A926EWX2</accession>
<sequence>MYDNYFVSVVIAAAGMSNRMGSKINKQFIAIDNKPILAHSIEKFERCKYIDEIILVAKEEEVEYCRKEIVRRYGFKKVTNIIKGGKERQDSVYNGLLAVNEKSDIVLTHDGARPFVKIESIEDGIKGVINYGACVIGVPVKDTIKAVTSSENVHHTPKRSLLWAAQTPQCFWVSLLKKGYEMANQEGIIGTDDSSLVEKMGHPIKMIMGSYDNIKITTPEDLIVAESLLKDKDVFLKRGIFYGVD</sequence>
<dbReference type="Gene3D" id="3.90.550.10">
    <property type="entry name" value="Spore Coat Polysaccharide Biosynthesis Protein SpsA, Chain A"/>
    <property type="match status" value="1"/>
</dbReference>
<dbReference type="CDD" id="cd02516">
    <property type="entry name" value="CDP-ME_synthetase"/>
    <property type="match status" value="1"/>
</dbReference>
<feature type="site" description="Positions MEP for the nucleophilic attack" evidence="7">
    <location>
        <position position="159"/>
    </location>
</feature>
<dbReference type="InterPro" id="IPR018294">
    <property type="entry name" value="ISPD_synthase_CS"/>
</dbReference>
<evidence type="ECO:0000313" key="8">
    <source>
        <dbReference type="EMBL" id="MBC8588037.1"/>
    </source>
</evidence>
<keyword evidence="6 7" id="KW-0414">Isoprene biosynthesis</keyword>
<organism evidence="8 9">
    <name type="scientific">Paratissierella segnis</name>
    <dbReference type="NCBI Taxonomy" id="2763679"/>
    <lineage>
        <taxon>Bacteria</taxon>
        <taxon>Bacillati</taxon>
        <taxon>Bacillota</taxon>
        <taxon>Tissierellia</taxon>
        <taxon>Tissierellales</taxon>
        <taxon>Tissierellaceae</taxon>
        <taxon>Paratissierella</taxon>
    </lineage>
</organism>
<dbReference type="RefSeq" id="WP_262429490.1">
    <property type="nucleotide sequence ID" value="NZ_JACRTG010000018.1"/>
</dbReference>
<feature type="site" description="Positions MEP for the nucleophilic attack" evidence="7">
    <location>
        <position position="215"/>
    </location>
</feature>
<dbReference type="InterPro" id="IPR034683">
    <property type="entry name" value="IspD/TarI"/>
</dbReference>
<evidence type="ECO:0000256" key="7">
    <source>
        <dbReference type="HAMAP-Rule" id="MF_00108"/>
    </source>
</evidence>
<dbReference type="SUPFAM" id="SSF53448">
    <property type="entry name" value="Nucleotide-diphospho-sugar transferases"/>
    <property type="match status" value="1"/>
</dbReference>
<keyword evidence="5 7" id="KW-0548">Nucleotidyltransferase</keyword>
<dbReference type="FunFam" id="3.90.550.10:FF:000003">
    <property type="entry name" value="2-C-methyl-D-erythritol 4-phosphate cytidylyltransferase"/>
    <property type="match status" value="1"/>
</dbReference>
<proteinExistence type="inferred from homology"/>
<dbReference type="GO" id="GO:0050518">
    <property type="term" value="F:2-C-methyl-D-erythritol 4-phosphate cytidylyltransferase activity"/>
    <property type="evidence" value="ECO:0007669"/>
    <property type="project" value="UniProtKB-UniRule"/>
</dbReference>
<comment type="catalytic activity">
    <reaction evidence="1 7">
        <text>2-C-methyl-D-erythritol 4-phosphate + CTP + H(+) = 4-CDP-2-C-methyl-D-erythritol + diphosphate</text>
        <dbReference type="Rhea" id="RHEA:13429"/>
        <dbReference type="ChEBI" id="CHEBI:15378"/>
        <dbReference type="ChEBI" id="CHEBI:33019"/>
        <dbReference type="ChEBI" id="CHEBI:37563"/>
        <dbReference type="ChEBI" id="CHEBI:57823"/>
        <dbReference type="ChEBI" id="CHEBI:58262"/>
        <dbReference type="EC" id="2.7.7.60"/>
    </reaction>
</comment>
<dbReference type="PANTHER" id="PTHR32125:SF4">
    <property type="entry name" value="2-C-METHYL-D-ERYTHRITOL 4-PHOSPHATE CYTIDYLYLTRANSFERASE, CHLOROPLASTIC"/>
    <property type="match status" value="1"/>
</dbReference>
<evidence type="ECO:0000256" key="2">
    <source>
        <dbReference type="ARBA" id="ARBA00004787"/>
    </source>
</evidence>
<keyword evidence="4 7" id="KW-0808">Transferase</keyword>
<feature type="site" description="Transition state stabilizer" evidence="7">
    <location>
        <position position="19"/>
    </location>
</feature>
<dbReference type="PANTHER" id="PTHR32125">
    <property type="entry name" value="2-C-METHYL-D-ERYTHRITOL 4-PHOSPHATE CYTIDYLYLTRANSFERASE, CHLOROPLASTIC"/>
    <property type="match status" value="1"/>
</dbReference>
<name>A0A926EWX2_9FIRM</name>
<dbReference type="EMBL" id="JACRTG010000018">
    <property type="protein sequence ID" value="MBC8588037.1"/>
    <property type="molecule type" value="Genomic_DNA"/>
</dbReference>
<dbReference type="Proteomes" id="UP000601171">
    <property type="component" value="Unassembled WGS sequence"/>
</dbReference>